<evidence type="ECO:0000256" key="2">
    <source>
        <dbReference type="ARBA" id="ARBA00022692"/>
    </source>
</evidence>
<evidence type="ECO:0000313" key="8">
    <source>
        <dbReference type="Proteomes" id="UP000694580"/>
    </source>
</evidence>
<feature type="transmembrane region" description="Helical" evidence="5">
    <location>
        <begin position="118"/>
        <end position="143"/>
    </location>
</feature>
<evidence type="ECO:0000256" key="1">
    <source>
        <dbReference type="ARBA" id="ARBA00004370"/>
    </source>
</evidence>
<feature type="transmembrane region" description="Helical" evidence="5">
    <location>
        <begin position="173"/>
        <end position="192"/>
    </location>
</feature>
<proteinExistence type="predicted"/>
<organism evidence="7 8">
    <name type="scientific">Denticeps clupeoides</name>
    <name type="common">denticle herring</name>
    <dbReference type="NCBI Taxonomy" id="299321"/>
    <lineage>
        <taxon>Eukaryota</taxon>
        <taxon>Metazoa</taxon>
        <taxon>Chordata</taxon>
        <taxon>Craniata</taxon>
        <taxon>Vertebrata</taxon>
        <taxon>Euteleostomi</taxon>
        <taxon>Actinopterygii</taxon>
        <taxon>Neopterygii</taxon>
        <taxon>Teleostei</taxon>
        <taxon>Clupei</taxon>
        <taxon>Clupeiformes</taxon>
        <taxon>Denticipitoidei</taxon>
        <taxon>Denticipitidae</taxon>
        <taxon>Denticeps</taxon>
    </lineage>
</organism>
<reference evidence="7" key="3">
    <citation type="submission" date="2025-09" db="UniProtKB">
        <authorList>
            <consortium name="Ensembl"/>
        </authorList>
    </citation>
    <scope>IDENTIFICATION</scope>
</reference>
<reference evidence="7" key="2">
    <citation type="submission" date="2025-08" db="UniProtKB">
        <authorList>
            <consortium name="Ensembl"/>
        </authorList>
    </citation>
    <scope>IDENTIFICATION</scope>
</reference>
<keyword evidence="2 5" id="KW-0812">Transmembrane</keyword>
<evidence type="ECO:0000313" key="7">
    <source>
        <dbReference type="Ensembl" id="ENSDCDP00010015168.1"/>
    </source>
</evidence>
<dbReference type="PANTHER" id="PTHR26451:SF886">
    <property type="entry name" value="GROWTH HORMONE SECRETAGOGUE RECEPTOR TYPE 1-LIKE-RELATED"/>
    <property type="match status" value="1"/>
</dbReference>
<dbReference type="InterPro" id="IPR017452">
    <property type="entry name" value="GPCR_Rhodpsn_7TM"/>
</dbReference>
<evidence type="ECO:0000256" key="5">
    <source>
        <dbReference type="SAM" id="Phobius"/>
    </source>
</evidence>
<evidence type="ECO:0000259" key="6">
    <source>
        <dbReference type="PROSITE" id="PS50262"/>
    </source>
</evidence>
<dbReference type="InterPro" id="IPR052921">
    <property type="entry name" value="GPCR1_Superfamily_Member"/>
</dbReference>
<dbReference type="Gene3D" id="1.20.1070.10">
    <property type="entry name" value="Rhodopsin 7-helix transmembrane proteins"/>
    <property type="match status" value="1"/>
</dbReference>
<feature type="transmembrane region" description="Helical" evidence="5">
    <location>
        <begin position="39"/>
        <end position="62"/>
    </location>
</feature>
<evidence type="ECO:0000256" key="4">
    <source>
        <dbReference type="ARBA" id="ARBA00023136"/>
    </source>
</evidence>
<dbReference type="Ensembl" id="ENSDCDT00010016017.1">
    <property type="protein sequence ID" value="ENSDCDP00010015168.1"/>
    <property type="gene ID" value="ENSDCDG00010006966.1"/>
</dbReference>
<sequence>MENFLIIQLAVVVIFLYINCLMIFTFLKKEAFRTDTRYILFSQTLFPDSGLILIANLALVLVYYQVAIHFVVCCLLSVIMSLLTVVSPLALVAMCLERYVAICMPLRHADISTPRTRNICLLIMWLISSVIPIYVLYVSLFLIPSKLLLAYVVCSIDVLFVESWQNLVRTTLFQMYFLVMFGIVLFTYVKIMKAARAASSENKKSTNKGLRTVLLHAFQLLLSLLQFICPYVETSVLHIDILLYVNLRYSDFIVFFLAPRCLSPLIYGLRDEKFSVVLRNYVFFGHYTFVSNLFNSVNSRSRVQTKTKPMVI</sequence>
<accession>A0AAY4B2E0</accession>
<dbReference type="GO" id="GO:0004984">
    <property type="term" value="F:olfactory receptor activity"/>
    <property type="evidence" value="ECO:0007669"/>
    <property type="project" value="TreeGrafter"/>
</dbReference>
<reference evidence="7 8" key="1">
    <citation type="submission" date="2020-06" db="EMBL/GenBank/DDBJ databases">
        <authorList>
            <consortium name="Wellcome Sanger Institute Data Sharing"/>
        </authorList>
    </citation>
    <scope>NUCLEOTIDE SEQUENCE [LARGE SCALE GENOMIC DNA]</scope>
</reference>
<dbReference type="InterPro" id="IPR000276">
    <property type="entry name" value="GPCR_Rhodpsn"/>
</dbReference>
<dbReference type="CDD" id="cd00637">
    <property type="entry name" value="7tm_classA_rhodopsin-like"/>
    <property type="match status" value="1"/>
</dbReference>
<name>A0AAY4B2E0_9TELE</name>
<dbReference type="Proteomes" id="UP000694580">
    <property type="component" value="Chromosome 13"/>
</dbReference>
<comment type="subcellular location">
    <subcellularLocation>
        <location evidence="1">Membrane</location>
    </subcellularLocation>
</comment>
<evidence type="ECO:0000256" key="3">
    <source>
        <dbReference type="ARBA" id="ARBA00022989"/>
    </source>
</evidence>
<dbReference type="Pfam" id="PF00001">
    <property type="entry name" value="7tm_1"/>
    <property type="match status" value="1"/>
</dbReference>
<feature type="domain" description="G-protein coupled receptors family 1 profile" evidence="6">
    <location>
        <begin position="18"/>
        <end position="267"/>
    </location>
</feature>
<dbReference type="FunFam" id="1.20.1070.10:FF:000096">
    <property type="entry name" value="Odorant receptor 131-2"/>
    <property type="match status" value="1"/>
</dbReference>
<protein>
    <recommendedName>
        <fullName evidence="6">G-protein coupled receptors family 1 profile domain-containing protein</fullName>
    </recommendedName>
</protein>
<dbReference type="AlphaFoldDB" id="A0AAY4B2E0"/>
<keyword evidence="8" id="KW-1185">Reference proteome</keyword>
<dbReference type="GO" id="GO:0005549">
    <property type="term" value="F:odorant binding"/>
    <property type="evidence" value="ECO:0007669"/>
    <property type="project" value="TreeGrafter"/>
</dbReference>
<feature type="transmembrane region" description="Helical" evidence="5">
    <location>
        <begin position="213"/>
        <end position="232"/>
    </location>
</feature>
<dbReference type="PROSITE" id="PS50262">
    <property type="entry name" value="G_PROTEIN_RECEP_F1_2"/>
    <property type="match status" value="1"/>
</dbReference>
<dbReference type="GeneTree" id="ENSGT00940000163324"/>
<keyword evidence="4 5" id="KW-0472">Membrane</keyword>
<dbReference type="PRINTS" id="PR00237">
    <property type="entry name" value="GPCRRHODOPSN"/>
</dbReference>
<feature type="transmembrane region" description="Helical" evidence="5">
    <location>
        <begin position="252"/>
        <end position="269"/>
    </location>
</feature>
<keyword evidence="3 5" id="KW-1133">Transmembrane helix</keyword>
<gene>
    <name evidence="7" type="primary">LOC114802166</name>
</gene>
<dbReference type="GO" id="GO:0004930">
    <property type="term" value="F:G protein-coupled receptor activity"/>
    <property type="evidence" value="ECO:0007669"/>
    <property type="project" value="InterPro"/>
</dbReference>
<dbReference type="SUPFAM" id="SSF81321">
    <property type="entry name" value="Family A G protein-coupled receptor-like"/>
    <property type="match status" value="1"/>
</dbReference>
<feature type="transmembrane region" description="Helical" evidence="5">
    <location>
        <begin position="6"/>
        <end position="27"/>
    </location>
</feature>
<feature type="transmembrane region" description="Helical" evidence="5">
    <location>
        <begin position="68"/>
        <end position="97"/>
    </location>
</feature>
<dbReference type="GO" id="GO:0016020">
    <property type="term" value="C:membrane"/>
    <property type="evidence" value="ECO:0007669"/>
    <property type="project" value="UniProtKB-SubCell"/>
</dbReference>
<dbReference type="PANTHER" id="PTHR26451">
    <property type="entry name" value="G_PROTEIN_RECEP_F1_2 DOMAIN-CONTAINING PROTEIN"/>
    <property type="match status" value="1"/>
</dbReference>